<evidence type="ECO:0000256" key="3">
    <source>
        <dbReference type="ARBA" id="ARBA00022448"/>
    </source>
</evidence>
<dbReference type="InterPro" id="IPR051045">
    <property type="entry name" value="TonB-dependent_transducer"/>
</dbReference>
<reference evidence="13 14" key="1">
    <citation type="submission" date="2016-10" db="EMBL/GenBank/DDBJ databases">
        <authorList>
            <person name="de Groot N.N."/>
        </authorList>
    </citation>
    <scope>NUCLEOTIDE SEQUENCE [LARGE SCALE GENOMIC DNA]</scope>
    <source>
        <strain evidence="13 14">CGMCC 1.6133</strain>
    </source>
</reference>
<evidence type="ECO:0000256" key="5">
    <source>
        <dbReference type="ARBA" id="ARBA00022519"/>
    </source>
</evidence>
<feature type="domain" description="TonB C-terminal" evidence="12">
    <location>
        <begin position="226"/>
        <end position="287"/>
    </location>
</feature>
<evidence type="ECO:0000256" key="7">
    <source>
        <dbReference type="ARBA" id="ARBA00022927"/>
    </source>
</evidence>
<keyword evidence="3" id="KW-0813">Transport</keyword>
<dbReference type="AlphaFoldDB" id="A0A1G8PLV6"/>
<dbReference type="Gene3D" id="3.30.1150.10">
    <property type="match status" value="1"/>
</dbReference>
<evidence type="ECO:0000256" key="9">
    <source>
        <dbReference type="ARBA" id="ARBA00023136"/>
    </source>
</evidence>
<evidence type="ECO:0000313" key="14">
    <source>
        <dbReference type="Proteomes" id="UP000198525"/>
    </source>
</evidence>
<evidence type="ECO:0000313" key="13">
    <source>
        <dbReference type="EMBL" id="SDI93473.1"/>
    </source>
</evidence>
<comment type="subcellular location">
    <subcellularLocation>
        <location evidence="1">Cell inner membrane</location>
        <topology evidence="1">Single-pass membrane protein</topology>
        <orientation evidence="1">Periplasmic side</orientation>
    </subcellularLocation>
</comment>
<dbReference type="InterPro" id="IPR037682">
    <property type="entry name" value="TonB_C"/>
</dbReference>
<keyword evidence="7" id="KW-0653">Protein transport</keyword>
<dbReference type="RefSeq" id="WP_089682832.1">
    <property type="nucleotide sequence ID" value="NZ_FNES01000002.1"/>
</dbReference>
<dbReference type="NCBIfam" id="TIGR01352">
    <property type="entry name" value="tonB_Cterm"/>
    <property type="match status" value="1"/>
</dbReference>
<dbReference type="STRING" id="376427.SAMN04487954_102131"/>
<evidence type="ECO:0000256" key="6">
    <source>
        <dbReference type="ARBA" id="ARBA00022692"/>
    </source>
</evidence>
<keyword evidence="14" id="KW-1185">Reference proteome</keyword>
<dbReference type="InterPro" id="IPR006260">
    <property type="entry name" value="TonB/TolA_C"/>
</dbReference>
<evidence type="ECO:0000256" key="4">
    <source>
        <dbReference type="ARBA" id="ARBA00022475"/>
    </source>
</evidence>
<gene>
    <name evidence="13" type="ORF">SAMN04487954_102131</name>
</gene>
<accession>A0A1G8PLV6</accession>
<feature type="compositionally biased region" description="Low complexity" evidence="10">
    <location>
        <begin position="146"/>
        <end position="162"/>
    </location>
</feature>
<evidence type="ECO:0000256" key="11">
    <source>
        <dbReference type="SAM" id="Phobius"/>
    </source>
</evidence>
<dbReference type="GO" id="GO:0031992">
    <property type="term" value="F:energy transducer activity"/>
    <property type="evidence" value="ECO:0007669"/>
    <property type="project" value="TreeGrafter"/>
</dbReference>
<keyword evidence="9 11" id="KW-0472">Membrane</keyword>
<dbReference type="Proteomes" id="UP000198525">
    <property type="component" value="Unassembled WGS sequence"/>
</dbReference>
<dbReference type="PANTHER" id="PTHR33446:SF11">
    <property type="entry name" value="TONB3"/>
    <property type="match status" value="1"/>
</dbReference>
<dbReference type="GO" id="GO:0098797">
    <property type="term" value="C:plasma membrane protein complex"/>
    <property type="evidence" value="ECO:0007669"/>
    <property type="project" value="TreeGrafter"/>
</dbReference>
<dbReference type="GO" id="GO:0055085">
    <property type="term" value="P:transmembrane transport"/>
    <property type="evidence" value="ECO:0007669"/>
    <property type="project" value="InterPro"/>
</dbReference>
<evidence type="ECO:0000256" key="1">
    <source>
        <dbReference type="ARBA" id="ARBA00004383"/>
    </source>
</evidence>
<protein>
    <submittedName>
        <fullName evidence="13">Protein TonB</fullName>
    </submittedName>
</protein>
<comment type="similarity">
    <text evidence="2">Belongs to the TonB family.</text>
</comment>
<evidence type="ECO:0000256" key="8">
    <source>
        <dbReference type="ARBA" id="ARBA00022989"/>
    </source>
</evidence>
<evidence type="ECO:0000259" key="12">
    <source>
        <dbReference type="Pfam" id="PF03544"/>
    </source>
</evidence>
<name>A0A1G8PLV6_9GAMM</name>
<evidence type="ECO:0000256" key="2">
    <source>
        <dbReference type="ARBA" id="ARBA00006555"/>
    </source>
</evidence>
<keyword evidence="4" id="KW-1003">Cell membrane</keyword>
<keyword evidence="5" id="KW-0997">Cell inner membrane</keyword>
<keyword evidence="6 11" id="KW-0812">Transmembrane</keyword>
<dbReference type="SUPFAM" id="SSF74653">
    <property type="entry name" value="TolA/TonB C-terminal domain"/>
    <property type="match status" value="1"/>
</dbReference>
<organism evidence="13 14">
    <name type="scientific">Billgrantia gudaonensis</name>
    <dbReference type="NCBI Taxonomy" id="376427"/>
    <lineage>
        <taxon>Bacteria</taxon>
        <taxon>Pseudomonadati</taxon>
        <taxon>Pseudomonadota</taxon>
        <taxon>Gammaproteobacteria</taxon>
        <taxon>Oceanospirillales</taxon>
        <taxon>Halomonadaceae</taxon>
        <taxon>Billgrantia</taxon>
    </lineage>
</organism>
<dbReference type="Pfam" id="PF03544">
    <property type="entry name" value="TonB_C"/>
    <property type="match status" value="1"/>
</dbReference>
<sequence length="303" mass="32121">MPAALSDPIHYAPVTRPYRRWLALSIAVLLHLALLGSVAGLPFGASSPPATSLDVVLVTRASSAPVEAAAIAEQNQRAAGQPDTSDPAEARALTQTRQPRREAALPPTQPTASRQRAREALATLDASDPAVFPTTSERAAEAHQDAPGAVSPSPTAASADSAVGRDSMAEAASSRREQGRSLEVAGFSGESSRQAAQQAAEARYIDDWTRRIEAYGNRVHPAPPELHGQLRIRVVIGRDGELRQTEVVQSSGHAELDRAALETVHGAGPYRPFDGDMGALDSLSITRVWRFGQGNHYGVRQGP</sequence>
<feature type="region of interest" description="Disordered" evidence="10">
    <location>
        <begin position="95"/>
        <end position="195"/>
    </location>
</feature>
<proteinExistence type="inferred from homology"/>
<dbReference type="GO" id="GO:0015031">
    <property type="term" value="P:protein transport"/>
    <property type="evidence" value="ECO:0007669"/>
    <property type="project" value="UniProtKB-KW"/>
</dbReference>
<dbReference type="OrthoDB" id="9803361at2"/>
<dbReference type="PANTHER" id="PTHR33446">
    <property type="entry name" value="PROTEIN TONB-RELATED"/>
    <property type="match status" value="1"/>
</dbReference>
<dbReference type="EMBL" id="FNES01000002">
    <property type="protein sequence ID" value="SDI93473.1"/>
    <property type="molecule type" value="Genomic_DNA"/>
</dbReference>
<feature type="transmembrane region" description="Helical" evidence="11">
    <location>
        <begin position="21"/>
        <end position="43"/>
    </location>
</feature>
<keyword evidence="8 11" id="KW-1133">Transmembrane helix</keyword>
<evidence type="ECO:0000256" key="10">
    <source>
        <dbReference type="SAM" id="MobiDB-lite"/>
    </source>
</evidence>